<feature type="compositionally biased region" description="Low complexity" evidence="1">
    <location>
        <begin position="395"/>
        <end position="405"/>
    </location>
</feature>
<dbReference type="PANTHER" id="PTHR40940">
    <property type="entry name" value="PROTEIN BATD-RELATED"/>
    <property type="match status" value="1"/>
</dbReference>
<feature type="region of interest" description="Disordered" evidence="1">
    <location>
        <begin position="329"/>
        <end position="348"/>
    </location>
</feature>
<evidence type="ECO:0000256" key="1">
    <source>
        <dbReference type="SAM" id="MobiDB-lite"/>
    </source>
</evidence>
<feature type="region of interest" description="Disordered" evidence="1">
    <location>
        <begin position="561"/>
        <end position="583"/>
    </location>
</feature>
<dbReference type="Proteomes" id="UP000245887">
    <property type="component" value="Unassembled WGS sequence"/>
</dbReference>
<feature type="signal peptide" evidence="3">
    <location>
        <begin position="1"/>
        <end position="25"/>
    </location>
</feature>
<dbReference type="RefSeq" id="WP_116918319.1">
    <property type="nucleotide sequence ID" value="NZ_QEKQ01000001.1"/>
</dbReference>
<evidence type="ECO:0000256" key="2">
    <source>
        <dbReference type="SAM" id="Phobius"/>
    </source>
</evidence>
<accession>A0A2U1D1N8</accession>
<dbReference type="EMBL" id="QEKQ01000001">
    <property type="protein sequence ID" value="PVY79292.1"/>
    <property type="molecule type" value="Genomic_DNA"/>
</dbReference>
<dbReference type="AlphaFoldDB" id="A0A2U1D1N8"/>
<feature type="chain" id="PRO_5015638105" evidence="3">
    <location>
        <begin position="26"/>
        <end position="583"/>
    </location>
</feature>
<name>A0A2U1D1N8_9GAMM</name>
<sequence>MVSNTGRLTAWLGLAWLLLCLPALADGASLEARVDRDTLYENETLKLTLTGTMPFSMDISQLLNLSDMDLPEPDITALQDNFEIMDRHQKYSLRTVNGESEATITWTYQLAPKRTGTLSIPALPFKDAQSDPLSITVQSGNAPPQQGEAPSAILEVTTDKDAVYVQEQLVVTLRLYYRGNLIRGELSEPELANVLMEKMGKQREYERVRHGERYRVVERRYVIYPQTTDAITLSDIRFRGRVRNADQGLQFLRERADKVTVPVSGKPDGFSGRVWLPATSLEISQQWDNARQTVQVGDNIERTVTIDALGLLGSALPPIEPSYPEALRSYPEQPDTTADVNDRTVTSSRTEKTTLVAVEPGTVRIPEIRIPWWDTVNDRQREAVIPARTITIKAADDQAAATAPTRGDSGGDPAPSTEQPSSEPPASEPGNRESGSVWFWIALVLGALWCMTLALWWWRNRDHTGPEARPARPDDERALFRELLAHARRGDGNTLQLLPAWACVRFGRDDLHSVSDLLAVHDDPSLEHAIRQLQEHLYSERVDAGWSPEPLVDALRRLRETAPSQEDSDDSLPPLYPQRLGNL</sequence>
<keyword evidence="2" id="KW-1133">Transmembrane helix</keyword>
<keyword evidence="3" id="KW-0732">Signal</keyword>
<feature type="compositionally biased region" description="Polar residues" evidence="1">
    <location>
        <begin position="334"/>
        <end position="348"/>
    </location>
</feature>
<protein>
    <submittedName>
        <fullName evidence="5">Oxygen tolerance protein BatD</fullName>
    </submittedName>
</protein>
<evidence type="ECO:0000313" key="5">
    <source>
        <dbReference type="EMBL" id="PVY79292.1"/>
    </source>
</evidence>
<keyword evidence="2" id="KW-0472">Membrane</keyword>
<dbReference type="InterPro" id="IPR057699">
    <property type="entry name" value="DUF7939"/>
</dbReference>
<feature type="transmembrane region" description="Helical" evidence="2">
    <location>
        <begin position="437"/>
        <end position="458"/>
    </location>
</feature>
<comment type="caution">
    <text evidence="5">The sequence shown here is derived from an EMBL/GenBank/DDBJ whole genome shotgun (WGS) entry which is preliminary data.</text>
</comment>
<organism evidence="5 6">
    <name type="scientific">Tamilnaduibacter salinus</name>
    <dbReference type="NCBI Taxonomy" id="1484056"/>
    <lineage>
        <taxon>Bacteria</taxon>
        <taxon>Pseudomonadati</taxon>
        <taxon>Pseudomonadota</taxon>
        <taxon>Gammaproteobacteria</taxon>
        <taxon>Pseudomonadales</taxon>
        <taxon>Marinobacteraceae</taxon>
        <taxon>Tamilnaduibacter</taxon>
    </lineage>
</organism>
<evidence type="ECO:0000256" key="3">
    <source>
        <dbReference type="SAM" id="SignalP"/>
    </source>
</evidence>
<reference evidence="5 6" key="1">
    <citation type="submission" date="2018-04" db="EMBL/GenBank/DDBJ databases">
        <title>Genomic Encyclopedia of Type Strains, Phase IV (KMG-IV): sequencing the most valuable type-strain genomes for metagenomic binning, comparative biology and taxonomic classification.</title>
        <authorList>
            <person name="Goeker M."/>
        </authorList>
    </citation>
    <scope>NUCLEOTIDE SEQUENCE [LARGE SCALE GENOMIC DNA]</scope>
    <source>
        <strain evidence="5 6">DSM 28688</strain>
    </source>
</reference>
<keyword evidence="2" id="KW-0812">Transmembrane</keyword>
<dbReference type="PANTHER" id="PTHR40940:SF1">
    <property type="entry name" value="PROTEIN BATD"/>
    <property type="match status" value="1"/>
</dbReference>
<feature type="domain" description="DUF7939" evidence="4">
    <location>
        <begin position="477"/>
        <end position="561"/>
    </location>
</feature>
<proteinExistence type="predicted"/>
<dbReference type="Pfam" id="PF13584">
    <property type="entry name" value="BatD"/>
    <property type="match status" value="2"/>
</dbReference>
<gene>
    <name evidence="5" type="ORF">C8D92_101505</name>
</gene>
<dbReference type="Pfam" id="PF25607">
    <property type="entry name" value="DUF7939"/>
    <property type="match status" value="1"/>
</dbReference>
<dbReference type="OrthoDB" id="5293418at2"/>
<dbReference type="InterPro" id="IPR025738">
    <property type="entry name" value="BatD"/>
</dbReference>
<evidence type="ECO:0000313" key="6">
    <source>
        <dbReference type="Proteomes" id="UP000245887"/>
    </source>
</evidence>
<evidence type="ECO:0000259" key="4">
    <source>
        <dbReference type="Pfam" id="PF25607"/>
    </source>
</evidence>
<feature type="region of interest" description="Disordered" evidence="1">
    <location>
        <begin position="395"/>
        <end position="432"/>
    </location>
</feature>